<name>A0ABX1DZD6_9PROT</name>
<keyword evidence="1" id="KW-1133">Transmembrane helix</keyword>
<dbReference type="Proteomes" id="UP000787635">
    <property type="component" value="Unassembled WGS sequence"/>
</dbReference>
<evidence type="ECO:0008006" key="4">
    <source>
        <dbReference type="Google" id="ProtNLM"/>
    </source>
</evidence>
<evidence type="ECO:0000313" key="3">
    <source>
        <dbReference type="Proteomes" id="UP000787635"/>
    </source>
</evidence>
<keyword evidence="1" id="KW-0812">Transmembrane</keyword>
<proteinExistence type="predicted"/>
<sequence>MTTAEATRGLPDWAKLFLPMLLTLLLGGTAWLVQWGEMRQARKQDQAAIASLQQQIGALVQRVDAYAASTLTITEQQRSDDRRLSGLESETAVARGASALIAAQIGEMRAILQGLRDETQMLRRALETRQRSALPMDPA</sequence>
<gene>
    <name evidence="2" type="ORF">HEQ75_05015</name>
</gene>
<feature type="transmembrane region" description="Helical" evidence="1">
    <location>
        <begin position="16"/>
        <end position="33"/>
    </location>
</feature>
<dbReference type="EMBL" id="JAAVNE010000005">
    <property type="protein sequence ID" value="NKC30211.1"/>
    <property type="molecule type" value="Genomic_DNA"/>
</dbReference>
<evidence type="ECO:0000313" key="2">
    <source>
        <dbReference type="EMBL" id="NKC30211.1"/>
    </source>
</evidence>
<evidence type="ECO:0000256" key="1">
    <source>
        <dbReference type="SAM" id="Phobius"/>
    </source>
</evidence>
<keyword evidence="1" id="KW-0472">Membrane</keyword>
<protein>
    <recommendedName>
        <fullName evidence="4">Chemotaxis protein</fullName>
    </recommendedName>
</protein>
<comment type="caution">
    <text evidence="2">The sequence shown here is derived from an EMBL/GenBank/DDBJ whole genome shotgun (WGS) entry which is preliminary data.</text>
</comment>
<keyword evidence="3" id="KW-1185">Reference proteome</keyword>
<reference evidence="2 3" key="1">
    <citation type="submission" date="2020-03" db="EMBL/GenBank/DDBJ databases">
        <title>Roseomonas selenitidurans sp. nov. isolated from urban soil.</title>
        <authorList>
            <person name="Liu H."/>
        </authorList>
    </citation>
    <scope>NUCLEOTIDE SEQUENCE [LARGE SCALE GENOMIC DNA]</scope>
    <source>
        <strain evidence="2 3">BU-1</strain>
    </source>
</reference>
<dbReference type="RefSeq" id="WP_168027830.1">
    <property type="nucleotide sequence ID" value="NZ_JAAVNE010000005.1"/>
</dbReference>
<accession>A0ABX1DZD6</accession>
<organism evidence="2 3">
    <name type="scientific">Falsiroseomonas selenitidurans</name>
    <dbReference type="NCBI Taxonomy" id="2716335"/>
    <lineage>
        <taxon>Bacteria</taxon>
        <taxon>Pseudomonadati</taxon>
        <taxon>Pseudomonadota</taxon>
        <taxon>Alphaproteobacteria</taxon>
        <taxon>Acetobacterales</taxon>
        <taxon>Roseomonadaceae</taxon>
        <taxon>Falsiroseomonas</taxon>
    </lineage>
</organism>